<feature type="domain" description="Xylose isomerase-like TIM barrel" evidence="1">
    <location>
        <begin position="31"/>
        <end position="341"/>
    </location>
</feature>
<reference evidence="2 3" key="1">
    <citation type="submission" date="2024-05" db="EMBL/GenBank/DDBJ databases">
        <title>A draft genome resource for the thread blight pathogen Marasmius tenuissimus strain MS-2.</title>
        <authorList>
            <person name="Yulfo-Soto G.E."/>
            <person name="Baruah I.K."/>
            <person name="Amoako-Attah I."/>
            <person name="Bukari Y."/>
            <person name="Meinhardt L.W."/>
            <person name="Bailey B.A."/>
            <person name="Cohen S.P."/>
        </authorList>
    </citation>
    <scope>NUCLEOTIDE SEQUENCE [LARGE SCALE GENOMIC DNA]</scope>
    <source>
        <strain evidence="2 3">MS-2</strain>
    </source>
</reference>
<evidence type="ECO:0000259" key="1">
    <source>
        <dbReference type="Pfam" id="PF01261"/>
    </source>
</evidence>
<dbReference type="EMBL" id="JBBXMP010000173">
    <property type="protein sequence ID" value="KAL0060508.1"/>
    <property type="molecule type" value="Genomic_DNA"/>
</dbReference>
<dbReference type="SUPFAM" id="SSF51658">
    <property type="entry name" value="Xylose isomerase-like"/>
    <property type="match status" value="1"/>
</dbReference>
<accession>A0ABR2ZGS8</accession>
<organism evidence="2 3">
    <name type="scientific">Marasmius tenuissimus</name>
    <dbReference type="NCBI Taxonomy" id="585030"/>
    <lineage>
        <taxon>Eukaryota</taxon>
        <taxon>Fungi</taxon>
        <taxon>Dikarya</taxon>
        <taxon>Basidiomycota</taxon>
        <taxon>Agaricomycotina</taxon>
        <taxon>Agaricomycetes</taxon>
        <taxon>Agaricomycetidae</taxon>
        <taxon>Agaricales</taxon>
        <taxon>Marasmiineae</taxon>
        <taxon>Marasmiaceae</taxon>
        <taxon>Marasmius</taxon>
    </lineage>
</organism>
<dbReference type="InterPro" id="IPR013022">
    <property type="entry name" value="Xyl_isomerase-like_TIM-brl"/>
</dbReference>
<comment type="caution">
    <text evidence="2">The sequence shown here is derived from an EMBL/GenBank/DDBJ whole genome shotgun (WGS) entry which is preliminary data.</text>
</comment>
<dbReference type="PANTHER" id="PTHR12110">
    <property type="entry name" value="HYDROXYPYRUVATE ISOMERASE"/>
    <property type="match status" value="1"/>
</dbReference>
<evidence type="ECO:0000313" key="2">
    <source>
        <dbReference type="EMBL" id="KAL0060508.1"/>
    </source>
</evidence>
<sequence length="356" mass="40127">MPVNYNGSSIPTSYVTYNVGTDESHTLPLKLEAIANAGFDAVELSMTDVLEYAKFLNGEKPSPRDYDTLVDVGKRIRELAARHGMKIIMLQPFAKFEGWPKGSKEREDAFERARGWMRIMEAVGTDLLQVGSSDADPDAICSSFDEFARDLGELADMMAEKGLRIAYENWCWAAHAPDWKHAWEIVKKVDRPNVGLCLDTWQSVGGEWADPTTASGLIESIPRAQLEQRWKQSLAELSSTVPADKIYLLQISDAYKMDPPLEAKLVKVNDEVGVRPPRGQWSRGNRSLPYDGGYLHRPVREFLQAVLDTGFRGYLSLEVFDKKKSPDMPYYTQKSMNSLQKLVAECVGVRYHTPRL</sequence>
<dbReference type="PANTHER" id="PTHR12110:SF56">
    <property type="entry name" value="DEHYDRATASE, PUTATIVE (AFU_ORTHOLOGUE AFUA_6G08740)-RELATED"/>
    <property type="match status" value="1"/>
</dbReference>
<keyword evidence="3" id="KW-1185">Reference proteome</keyword>
<name>A0ABR2ZGS8_9AGAR</name>
<gene>
    <name evidence="2" type="ORF">AAF712_012698</name>
</gene>
<dbReference type="Proteomes" id="UP001437256">
    <property type="component" value="Unassembled WGS sequence"/>
</dbReference>
<protein>
    <recommendedName>
        <fullName evidence="1">Xylose isomerase-like TIM barrel domain-containing protein</fullName>
    </recommendedName>
</protein>
<evidence type="ECO:0000313" key="3">
    <source>
        <dbReference type="Proteomes" id="UP001437256"/>
    </source>
</evidence>
<dbReference type="InterPro" id="IPR036237">
    <property type="entry name" value="Xyl_isomerase-like_sf"/>
</dbReference>
<dbReference type="Gene3D" id="3.20.20.150">
    <property type="entry name" value="Divalent-metal-dependent TIM barrel enzymes"/>
    <property type="match status" value="1"/>
</dbReference>
<dbReference type="InterPro" id="IPR050312">
    <property type="entry name" value="IolE/XylAMocC-like"/>
</dbReference>
<dbReference type="Pfam" id="PF01261">
    <property type="entry name" value="AP_endonuc_2"/>
    <property type="match status" value="1"/>
</dbReference>
<proteinExistence type="predicted"/>